<dbReference type="AlphaFoldDB" id="A0A8T0NFE0"/>
<gene>
    <name evidence="2" type="ORF">PVAP13_9KG137385</name>
</gene>
<keyword evidence="3" id="KW-1185">Reference proteome</keyword>
<reference evidence="2" key="1">
    <citation type="submission" date="2020-05" db="EMBL/GenBank/DDBJ databases">
        <title>WGS assembly of Panicum virgatum.</title>
        <authorList>
            <person name="Lovell J.T."/>
            <person name="Jenkins J."/>
            <person name="Shu S."/>
            <person name="Juenger T.E."/>
            <person name="Schmutz J."/>
        </authorList>
    </citation>
    <scope>NUCLEOTIDE SEQUENCE</scope>
    <source>
        <strain evidence="2">AP13</strain>
    </source>
</reference>
<dbReference type="EMBL" id="CM029053">
    <property type="protein sequence ID" value="KAG2548100.1"/>
    <property type="molecule type" value="Genomic_DNA"/>
</dbReference>
<evidence type="ECO:0000313" key="3">
    <source>
        <dbReference type="Proteomes" id="UP000823388"/>
    </source>
</evidence>
<evidence type="ECO:0000256" key="1">
    <source>
        <dbReference type="SAM" id="MobiDB-lite"/>
    </source>
</evidence>
<dbReference type="Proteomes" id="UP000823388">
    <property type="component" value="Chromosome 9K"/>
</dbReference>
<organism evidence="2 3">
    <name type="scientific">Panicum virgatum</name>
    <name type="common">Blackwell switchgrass</name>
    <dbReference type="NCBI Taxonomy" id="38727"/>
    <lineage>
        <taxon>Eukaryota</taxon>
        <taxon>Viridiplantae</taxon>
        <taxon>Streptophyta</taxon>
        <taxon>Embryophyta</taxon>
        <taxon>Tracheophyta</taxon>
        <taxon>Spermatophyta</taxon>
        <taxon>Magnoliopsida</taxon>
        <taxon>Liliopsida</taxon>
        <taxon>Poales</taxon>
        <taxon>Poaceae</taxon>
        <taxon>PACMAD clade</taxon>
        <taxon>Panicoideae</taxon>
        <taxon>Panicodae</taxon>
        <taxon>Paniceae</taxon>
        <taxon>Panicinae</taxon>
        <taxon>Panicum</taxon>
        <taxon>Panicum sect. Hiantes</taxon>
    </lineage>
</organism>
<comment type="caution">
    <text evidence="2">The sequence shown here is derived from an EMBL/GenBank/DDBJ whole genome shotgun (WGS) entry which is preliminary data.</text>
</comment>
<sequence>MGFPSTSGSVAAAGSGVGRRRSRGFRESSGCQKSKDVHGSSRRPPGSLYQLPASRSQQPLGRAPQQARSRSPALGCAQPPPPLDALPARVARCAAGLRARYPMRHAAALLQAAVAARPAPVRRSSRCPLRPRRWMHRRSPRPALCTASSPVRQSRATAPYRKREIFPPSCVQGMIFSCAQRYIWVR</sequence>
<feature type="region of interest" description="Disordered" evidence="1">
    <location>
        <begin position="1"/>
        <end position="81"/>
    </location>
</feature>
<protein>
    <submittedName>
        <fullName evidence="2">Uncharacterized protein</fullName>
    </submittedName>
</protein>
<name>A0A8T0NFE0_PANVG</name>
<accession>A0A8T0NFE0</accession>
<evidence type="ECO:0000313" key="2">
    <source>
        <dbReference type="EMBL" id="KAG2548100.1"/>
    </source>
</evidence>
<proteinExistence type="predicted"/>